<organism evidence="2 3">
    <name type="scientific">Dorea amylophila</name>
    <dbReference type="NCBI Taxonomy" id="2981789"/>
    <lineage>
        <taxon>Bacteria</taxon>
        <taxon>Bacillati</taxon>
        <taxon>Bacillota</taxon>
        <taxon>Clostridia</taxon>
        <taxon>Lachnospirales</taxon>
        <taxon>Lachnospiraceae</taxon>
        <taxon>Dorea</taxon>
    </lineage>
</organism>
<proteinExistence type="predicted"/>
<accession>A0ABW8AW59</accession>
<dbReference type="Proteomes" id="UP001614216">
    <property type="component" value="Unassembled WGS sequence"/>
</dbReference>
<dbReference type="EMBL" id="JBITRD010000002">
    <property type="protein sequence ID" value="MFI7844627.1"/>
    <property type="molecule type" value="Genomic_DNA"/>
</dbReference>
<dbReference type="InterPro" id="IPR001387">
    <property type="entry name" value="Cro/C1-type_HTH"/>
</dbReference>
<dbReference type="PROSITE" id="PS50943">
    <property type="entry name" value="HTH_CROC1"/>
    <property type="match status" value="1"/>
</dbReference>
<feature type="domain" description="HTH cro/C1-type" evidence="1">
    <location>
        <begin position="41"/>
        <end position="62"/>
    </location>
</feature>
<protein>
    <recommendedName>
        <fullName evidence="1">HTH cro/C1-type domain-containing protein</fullName>
    </recommendedName>
</protein>
<dbReference type="CDD" id="cd00093">
    <property type="entry name" value="HTH_XRE"/>
    <property type="match status" value="1"/>
</dbReference>
<evidence type="ECO:0000313" key="2">
    <source>
        <dbReference type="EMBL" id="MFI7844627.1"/>
    </source>
</evidence>
<dbReference type="InterPro" id="IPR010982">
    <property type="entry name" value="Lambda_DNA-bd_dom_sf"/>
</dbReference>
<sequence>MNNDLLLKRIDELCTEKGVKKTTAFTESHVGKNFASNLKTSNPSQKNLALLAQYFNCTVDYLLGNSDDRGTVTIPIQESIQLSEEERILISAFRSASIEGRMRIIQVCMNEKDSKGENIIAG</sequence>
<dbReference type="RefSeq" id="WP_396569160.1">
    <property type="nucleotide sequence ID" value="NZ_JBITRD010000002.1"/>
</dbReference>
<dbReference type="Gene3D" id="1.10.260.40">
    <property type="entry name" value="lambda repressor-like DNA-binding domains"/>
    <property type="match status" value="1"/>
</dbReference>
<evidence type="ECO:0000259" key="1">
    <source>
        <dbReference type="PROSITE" id="PS50943"/>
    </source>
</evidence>
<evidence type="ECO:0000313" key="3">
    <source>
        <dbReference type="Proteomes" id="UP001614216"/>
    </source>
</evidence>
<gene>
    <name evidence="2" type="ORF">ACIF0M_03590</name>
</gene>
<keyword evidence="3" id="KW-1185">Reference proteome</keyword>
<comment type="caution">
    <text evidence="2">The sequence shown here is derived from an EMBL/GenBank/DDBJ whole genome shotgun (WGS) entry which is preliminary data.</text>
</comment>
<reference evidence="2 3" key="1">
    <citation type="submission" date="2024-08" db="EMBL/GenBank/DDBJ databases">
        <authorList>
            <person name="Vancuren S.J."/>
            <person name="Allen-Vercoe E."/>
        </authorList>
    </citation>
    <scope>NUCLEOTIDE SEQUENCE [LARGE SCALE GENOMIC DNA]</scope>
    <source>
        <strain evidence="2 3">16-6-I_42_FAA</strain>
    </source>
</reference>
<name>A0ABW8AW59_9FIRM</name>